<reference evidence="1" key="2">
    <citation type="journal article" date="2015" name="Fish Shellfish Immunol.">
        <title>Early steps in the European eel (Anguilla anguilla)-Vibrio vulnificus interaction in the gills: Role of the RtxA13 toxin.</title>
        <authorList>
            <person name="Callol A."/>
            <person name="Pajuelo D."/>
            <person name="Ebbesson L."/>
            <person name="Teles M."/>
            <person name="MacKenzie S."/>
            <person name="Amaro C."/>
        </authorList>
    </citation>
    <scope>NUCLEOTIDE SEQUENCE</scope>
</reference>
<protein>
    <submittedName>
        <fullName evidence="1">Uncharacterized protein</fullName>
    </submittedName>
</protein>
<dbReference type="AlphaFoldDB" id="A0A0E9WWW8"/>
<dbReference type="EMBL" id="GBXM01013635">
    <property type="protein sequence ID" value="JAH94942.1"/>
    <property type="molecule type" value="Transcribed_RNA"/>
</dbReference>
<evidence type="ECO:0000313" key="1">
    <source>
        <dbReference type="EMBL" id="JAH94942.1"/>
    </source>
</evidence>
<organism evidence="1">
    <name type="scientific">Anguilla anguilla</name>
    <name type="common">European freshwater eel</name>
    <name type="synonym">Muraena anguilla</name>
    <dbReference type="NCBI Taxonomy" id="7936"/>
    <lineage>
        <taxon>Eukaryota</taxon>
        <taxon>Metazoa</taxon>
        <taxon>Chordata</taxon>
        <taxon>Craniata</taxon>
        <taxon>Vertebrata</taxon>
        <taxon>Euteleostomi</taxon>
        <taxon>Actinopterygii</taxon>
        <taxon>Neopterygii</taxon>
        <taxon>Teleostei</taxon>
        <taxon>Anguilliformes</taxon>
        <taxon>Anguillidae</taxon>
        <taxon>Anguilla</taxon>
    </lineage>
</organism>
<sequence length="52" mass="6155">MSSKTIKAKTAFILQHIETENDYLHNIYIFKKQSNMPSTEKMQSSYTQTRQN</sequence>
<proteinExistence type="predicted"/>
<accession>A0A0E9WWW8</accession>
<reference evidence="1" key="1">
    <citation type="submission" date="2014-11" db="EMBL/GenBank/DDBJ databases">
        <authorList>
            <person name="Amaro Gonzalez C."/>
        </authorList>
    </citation>
    <scope>NUCLEOTIDE SEQUENCE</scope>
</reference>
<name>A0A0E9WWW8_ANGAN</name>